<dbReference type="GO" id="GO:0003677">
    <property type="term" value="F:DNA binding"/>
    <property type="evidence" value="ECO:0007669"/>
    <property type="project" value="UniProtKB-UniRule"/>
</dbReference>
<name>A0A813SBE1_9BILA</name>
<evidence type="ECO:0000256" key="2">
    <source>
        <dbReference type="ARBA" id="ARBA00023125"/>
    </source>
</evidence>
<evidence type="ECO:0000256" key="3">
    <source>
        <dbReference type="ARBA" id="ARBA00023155"/>
    </source>
</evidence>
<reference evidence="9" key="1">
    <citation type="submission" date="2021-02" db="EMBL/GenBank/DDBJ databases">
        <authorList>
            <person name="Nowell W R."/>
        </authorList>
    </citation>
    <scope>NUCLEOTIDE SEQUENCE</scope>
    <source>
        <strain evidence="9">Ploen Becks lab</strain>
    </source>
</reference>
<evidence type="ECO:0000256" key="5">
    <source>
        <dbReference type="PROSITE-ProRule" id="PRU00108"/>
    </source>
</evidence>
<accession>A0A813SBE1</accession>
<dbReference type="Gene3D" id="1.10.10.60">
    <property type="entry name" value="Homeodomain-like"/>
    <property type="match status" value="1"/>
</dbReference>
<dbReference type="GO" id="GO:0005634">
    <property type="term" value="C:nucleus"/>
    <property type="evidence" value="ECO:0007669"/>
    <property type="project" value="UniProtKB-SubCell"/>
</dbReference>
<keyword evidence="4 5" id="KW-0539">Nucleus</keyword>
<dbReference type="Proteomes" id="UP000663879">
    <property type="component" value="Unassembled WGS sequence"/>
</dbReference>
<dbReference type="PANTHER" id="PTHR24333">
    <property type="entry name" value="HOMEO BOX HB9 LIKE A-RELATED"/>
    <property type="match status" value="1"/>
</dbReference>
<feature type="DNA-binding region" description="Homeobox" evidence="5">
    <location>
        <begin position="85"/>
        <end position="144"/>
    </location>
</feature>
<comment type="caution">
    <text evidence="9">The sequence shown here is derived from an EMBL/GenBank/DDBJ whole genome shotgun (WGS) entry which is preliminary data.</text>
</comment>
<evidence type="ECO:0000259" key="8">
    <source>
        <dbReference type="PROSITE" id="PS50071"/>
    </source>
</evidence>
<dbReference type="PROSITE" id="PS50071">
    <property type="entry name" value="HOMEOBOX_2"/>
    <property type="match status" value="1"/>
</dbReference>
<sequence length="226" mass="26353">MNLQKTKPKKSFLIADILNLNEDKSRDYNLNFQNNGQYEEEDYSNLNESFNQSSDYSERYRSRSRSHTRSRSRSRSSSGSSCKKNRKSRTAFSDYQLNSLEKSFEKHKYLNVQDRIELANRLNLTDTQVKTWYQNRRTKWKRQSSLGLEWILAAAALEQQQNSSFQNQQFSGQNLNLADFTNIPQLFNNLQNNQNCSNLPSSFANALNHFNQNNLGNQESSEAKSC</sequence>
<dbReference type="CDD" id="cd00086">
    <property type="entry name" value="homeodomain"/>
    <property type="match status" value="1"/>
</dbReference>
<dbReference type="SUPFAM" id="SSF46689">
    <property type="entry name" value="Homeodomain-like"/>
    <property type="match status" value="1"/>
</dbReference>
<dbReference type="InterPro" id="IPR020479">
    <property type="entry name" value="HD_metazoa"/>
</dbReference>
<dbReference type="EMBL" id="CAJNOC010000695">
    <property type="protein sequence ID" value="CAF0792802.1"/>
    <property type="molecule type" value="Genomic_DNA"/>
</dbReference>
<dbReference type="AlphaFoldDB" id="A0A813SBE1"/>
<evidence type="ECO:0000313" key="9">
    <source>
        <dbReference type="EMBL" id="CAF0792802.1"/>
    </source>
</evidence>
<keyword evidence="3 5" id="KW-0371">Homeobox</keyword>
<dbReference type="InterPro" id="IPR009057">
    <property type="entry name" value="Homeodomain-like_sf"/>
</dbReference>
<dbReference type="Pfam" id="PF00046">
    <property type="entry name" value="Homeodomain"/>
    <property type="match status" value="1"/>
</dbReference>
<dbReference type="PRINTS" id="PR00024">
    <property type="entry name" value="HOMEOBOX"/>
</dbReference>
<dbReference type="SMART" id="SM00389">
    <property type="entry name" value="HOX"/>
    <property type="match status" value="1"/>
</dbReference>
<evidence type="ECO:0000256" key="6">
    <source>
        <dbReference type="RuleBase" id="RU000682"/>
    </source>
</evidence>
<feature type="region of interest" description="Disordered" evidence="7">
    <location>
        <begin position="48"/>
        <end position="90"/>
    </location>
</feature>
<dbReference type="InterPro" id="IPR050848">
    <property type="entry name" value="Homeobox_TF"/>
</dbReference>
<protein>
    <recommendedName>
        <fullName evidence="8">Homeobox domain-containing protein</fullName>
    </recommendedName>
</protein>
<dbReference type="PROSITE" id="PS00027">
    <property type="entry name" value="HOMEOBOX_1"/>
    <property type="match status" value="1"/>
</dbReference>
<dbReference type="OrthoDB" id="6159439at2759"/>
<keyword evidence="10" id="KW-1185">Reference proteome</keyword>
<dbReference type="InterPro" id="IPR017970">
    <property type="entry name" value="Homeobox_CS"/>
</dbReference>
<proteinExistence type="predicted"/>
<dbReference type="PANTHER" id="PTHR24333:SF5">
    <property type="entry name" value="VENT HOMEOBOX"/>
    <property type="match status" value="1"/>
</dbReference>
<evidence type="ECO:0000313" key="10">
    <source>
        <dbReference type="Proteomes" id="UP000663879"/>
    </source>
</evidence>
<organism evidence="9 10">
    <name type="scientific">Brachionus calyciflorus</name>
    <dbReference type="NCBI Taxonomy" id="104777"/>
    <lineage>
        <taxon>Eukaryota</taxon>
        <taxon>Metazoa</taxon>
        <taxon>Spiralia</taxon>
        <taxon>Gnathifera</taxon>
        <taxon>Rotifera</taxon>
        <taxon>Eurotatoria</taxon>
        <taxon>Monogononta</taxon>
        <taxon>Pseudotrocha</taxon>
        <taxon>Ploima</taxon>
        <taxon>Brachionidae</taxon>
        <taxon>Brachionus</taxon>
    </lineage>
</organism>
<evidence type="ECO:0000256" key="4">
    <source>
        <dbReference type="ARBA" id="ARBA00023242"/>
    </source>
</evidence>
<feature type="domain" description="Homeobox" evidence="8">
    <location>
        <begin position="83"/>
        <end position="143"/>
    </location>
</feature>
<feature type="compositionally biased region" description="Basic residues" evidence="7">
    <location>
        <begin position="62"/>
        <end position="74"/>
    </location>
</feature>
<gene>
    <name evidence="9" type="ORF">OXX778_LOCUS6057</name>
</gene>
<evidence type="ECO:0000256" key="7">
    <source>
        <dbReference type="SAM" id="MobiDB-lite"/>
    </source>
</evidence>
<comment type="subcellular location">
    <subcellularLocation>
        <location evidence="1 5 6">Nucleus</location>
    </subcellularLocation>
</comment>
<dbReference type="GO" id="GO:0000981">
    <property type="term" value="F:DNA-binding transcription factor activity, RNA polymerase II-specific"/>
    <property type="evidence" value="ECO:0007669"/>
    <property type="project" value="InterPro"/>
</dbReference>
<keyword evidence="2 5" id="KW-0238">DNA-binding</keyword>
<dbReference type="InterPro" id="IPR001356">
    <property type="entry name" value="HD"/>
</dbReference>
<evidence type="ECO:0000256" key="1">
    <source>
        <dbReference type="ARBA" id="ARBA00004123"/>
    </source>
</evidence>